<dbReference type="AlphaFoldDB" id="A0A811U0C9"/>
<dbReference type="OrthoDB" id="1734063at2759"/>
<dbReference type="PANTHER" id="PTHR13673:SF0">
    <property type="entry name" value="VPS35 ENDOSOMAL PROTEIN-SORTING FACTOR-LIKE"/>
    <property type="match status" value="1"/>
</dbReference>
<comment type="caution">
    <text evidence="6">The sequence shown here is derived from an EMBL/GenBank/DDBJ whole genome shotgun (WGS) entry which is preliminary data.</text>
</comment>
<accession>A0A811U0C9</accession>
<keyword evidence="7" id="KW-1185">Reference proteome</keyword>
<dbReference type="GO" id="GO:0015031">
    <property type="term" value="P:protein transport"/>
    <property type="evidence" value="ECO:0007669"/>
    <property type="project" value="UniProtKB-KW"/>
</dbReference>
<dbReference type="Proteomes" id="UP000606786">
    <property type="component" value="Unassembled WGS sequence"/>
</dbReference>
<dbReference type="InterPro" id="IPR029705">
    <property type="entry name" value="VPS35L"/>
</dbReference>
<evidence type="ECO:0000256" key="3">
    <source>
        <dbReference type="ARBA" id="ARBA00022448"/>
    </source>
</evidence>
<sequence length="100" mass="11151">MLSDTSVLSFYPSQFVLITDILDMFGKLVYERLNIKASNTTGDGRFSDKAEMLHENARETCQNCISSVQAQMDLYLLSGQVALLNLCLGQADAALKRHFN</sequence>
<evidence type="ECO:0000313" key="7">
    <source>
        <dbReference type="Proteomes" id="UP000606786"/>
    </source>
</evidence>
<comment type="similarity">
    <text evidence="2">Belongs to the VPS35L family.</text>
</comment>
<keyword evidence="4" id="KW-0967">Endosome</keyword>
<dbReference type="GO" id="GO:0005768">
    <property type="term" value="C:endosome"/>
    <property type="evidence" value="ECO:0007669"/>
    <property type="project" value="UniProtKB-SubCell"/>
</dbReference>
<name>A0A811U0C9_CERCA</name>
<evidence type="ECO:0000256" key="1">
    <source>
        <dbReference type="ARBA" id="ARBA00004177"/>
    </source>
</evidence>
<dbReference type="EMBL" id="CAJHJT010000001">
    <property type="protein sequence ID" value="CAD6991981.1"/>
    <property type="molecule type" value="Genomic_DNA"/>
</dbReference>
<dbReference type="GO" id="GO:0032456">
    <property type="term" value="P:endocytic recycling"/>
    <property type="evidence" value="ECO:0007669"/>
    <property type="project" value="InterPro"/>
</dbReference>
<protein>
    <submittedName>
        <fullName evidence="6">(Mediterranean fruit fly) hypothetical protein</fullName>
    </submittedName>
</protein>
<evidence type="ECO:0000256" key="2">
    <source>
        <dbReference type="ARBA" id="ARBA00010704"/>
    </source>
</evidence>
<reference evidence="6" key="1">
    <citation type="submission" date="2020-11" db="EMBL/GenBank/DDBJ databases">
        <authorList>
            <person name="Whitehead M."/>
        </authorList>
    </citation>
    <scope>NUCLEOTIDE SEQUENCE</scope>
    <source>
        <strain evidence="6">EGII</strain>
    </source>
</reference>
<evidence type="ECO:0000256" key="5">
    <source>
        <dbReference type="ARBA" id="ARBA00022927"/>
    </source>
</evidence>
<proteinExistence type="inferred from homology"/>
<keyword evidence="3" id="KW-0813">Transport</keyword>
<dbReference type="PANTHER" id="PTHR13673">
    <property type="entry name" value="ESOPHAGEAL CANCER ASSOCIATED PROTEIN"/>
    <property type="match status" value="1"/>
</dbReference>
<evidence type="ECO:0000313" key="6">
    <source>
        <dbReference type="EMBL" id="CAD6991981.1"/>
    </source>
</evidence>
<gene>
    <name evidence="6" type="ORF">CCAP1982_LOCUS868</name>
</gene>
<organism evidence="6 7">
    <name type="scientific">Ceratitis capitata</name>
    <name type="common">Mediterranean fruit fly</name>
    <name type="synonym">Tephritis capitata</name>
    <dbReference type="NCBI Taxonomy" id="7213"/>
    <lineage>
        <taxon>Eukaryota</taxon>
        <taxon>Metazoa</taxon>
        <taxon>Ecdysozoa</taxon>
        <taxon>Arthropoda</taxon>
        <taxon>Hexapoda</taxon>
        <taxon>Insecta</taxon>
        <taxon>Pterygota</taxon>
        <taxon>Neoptera</taxon>
        <taxon>Endopterygota</taxon>
        <taxon>Diptera</taxon>
        <taxon>Brachycera</taxon>
        <taxon>Muscomorpha</taxon>
        <taxon>Tephritoidea</taxon>
        <taxon>Tephritidae</taxon>
        <taxon>Ceratitis</taxon>
        <taxon>Ceratitis</taxon>
    </lineage>
</organism>
<keyword evidence="5" id="KW-0653">Protein transport</keyword>
<comment type="subcellular location">
    <subcellularLocation>
        <location evidence="1">Endosome</location>
    </subcellularLocation>
</comment>
<evidence type="ECO:0000256" key="4">
    <source>
        <dbReference type="ARBA" id="ARBA00022753"/>
    </source>
</evidence>